<accession>A0A6M3JQS7</accession>
<sequence length="98" mass="10273">MPNINSSPMFKAEMGPAIQFGTIATGTAGRWVAFGKAYPGTPGVIINRMTGGMTAQAGTVTTSGIIRTNRINPGSFKLTPDSGTPVVWWASMLARTNL</sequence>
<protein>
    <submittedName>
        <fullName evidence="1">Uncharacterized protein</fullName>
    </submittedName>
</protein>
<dbReference type="AlphaFoldDB" id="A0A6M3JQS7"/>
<dbReference type="EMBL" id="MT141951">
    <property type="protein sequence ID" value="QJA72444.1"/>
    <property type="molecule type" value="Genomic_DNA"/>
</dbReference>
<proteinExistence type="predicted"/>
<name>A0A6M3JQS7_9ZZZZ</name>
<reference evidence="1" key="1">
    <citation type="submission" date="2020-03" db="EMBL/GenBank/DDBJ databases">
        <title>The deep terrestrial virosphere.</title>
        <authorList>
            <person name="Holmfeldt K."/>
            <person name="Nilsson E."/>
            <person name="Simone D."/>
            <person name="Lopez-Fernandez M."/>
            <person name="Wu X."/>
            <person name="de Brujin I."/>
            <person name="Lundin D."/>
            <person name="Andersson A."/>
            <person name="Bertilsson S."/>
            <person name="Dopson M."/>
        </authorList>
    </citation>
    <scope>NUCLEOTIDE SEQUENCE</scope>
    <source>
        <strain evidence="1">MM415A02758</strain>
    </source>
</reference>
<organism evidence="1">
    <name type="scientific">viral metagenome</name>
    <dbReference type="NCBI Taxonomy" id="1070528"/>
    <lineage>
        <taxon>unclassified sequences</taxon>
        <taxon>metagenomes</taxon>
        <taxon>organismal metagenomes</taxon>
    </lineage>
</organism>
<evidence type="ECO:0000313" key="1">
    <source>
        <dbReference type="EMBL" id="QJA72444.1"/>
    </source>
</evidence>
<gene>
    <name evidence="1" type="ORF">MM415A02758_0005</name>
</gene>